<reference evidence="3 4" key="2">
    <citation type="submission" date="2020-03" db="EMBL/GenBank/DDBJ databases">
        <authorList>
            <person name="Ichikawa N."/>
            <person name="Kimura A."/>
            <person name="Kitahashi Y."/>
            <person name="Uohara A."/>
        </authorList>
    </citation>
    <scope>NUCLEOTIDE SEQUENCE [LARGE SCALE GENOMIC DNA]</scope>
    <source>
        <strain evidence="3 4">NBRC 108638</strain>
    </source>
</reference>
<organism evidence="3 4">
    <name type="scientific">Phytohabitans rumicis</name>
    <dbReference type="NCBI Taxonomy" id="1076125"/>
    <lineage>
        <taxon>Bacteria</taxon>
        <taxon>Bacillati</taxon>
        <taxon>Actinomycetota</taxon>
        <taxon>Actinomycetes</taxon>
        <taxon>Micromonosporales</taxon>
        <taxon>Micromonosporaceae</taxon>
    </lineage>
</organism>
<feature type="domain" description="Thioesterase" evidence="2">
    <location>
        <begin position="86"/>
        <end position="148"/>
    </location>
</feature>
<comment type="caution">
    <text evidence="3">The sequence shown here is derived from an EMBL/GenBank/DDBJ whole genome shotgun (WGS) entry which is preliminary data.</text>
</comment>
<dbReference type="EMBL" id="BLPG01000001">
    <property type="protein sequence ID" value="GFJ88475.1"/>
    <property type="molecule type" value="Genomic_DNA"/>
</dbReference>
<protein>
    <recommendedName>
        <fullName evidence="2">Thioesterase domain-containing protein</fullName>
    </recommendedName>
</protein>
<reference evidence="3 4" key="1">
    <citation type="submission" date="2020-03" db="EMBL/GenBank/DDBJ databases">
        <title>Whole genome shotgun sequence of Phytohabitans rumicis NBRC 108638.</title>
        <authorList>
            <person name="Komaki H."/>
            <person name="Tamura T."/>
        </authorList>
    </citation>
    <scope>NUCLEOTIDE SEQUENCE [LARGE SCALE GENOMIC DNA]</scope>
    <source>
        <strain evidence="3 4">NBRC 108638</strain>
    </source>
</reference>
<accession>A0A6V8L748</accession>
<dbReference type="SUPFAM" id="SSF53474">
    <property type="entry name" value="alpha/beta-Hydrolases"/>
    <property type="match status" value="1"/>
</dbReference>
<gene>
    <name evidence="3" type="ORF">Prum_021170</name>
</gene>
<dbReference type="Pfam" id="PF00975">
    <property type="entry name" value="Thioesterase"/>
    <property type="match status" value="1"/>
</dbReference>
<name>A0A6V8L748_9ACTN</name>
<keyword evidence="4" id="KW-1185">Reference proteome</keyword>
<dbReference type="InterPro" id="IPR029058">
    <property type="entry name" value="AB_hydrolase_fold"/>
</dbReference>
<dbReference type="InterPro" id="IPR001031">
    <property type="entry name" value="Thioesterase"/>
</dbReference>
<evidence type="ECO:0000313" key="4">
    <source>
        <dbReference type="Proteomes" id="UP000482960"/>
    </source>
</evidence>
<sequence length="176" mass="18956">MLWAVRDVVGPVDVGVTDRLDRIGAPPQALAMIAARLRRHTGVRLGAHLLDGAPTAERLAAPLRAADEAEVRRSGPLRVLRRGDGRPLFLAHPAGGSTAVYRQLVDLLDGDQPCYGLERLDHVGPIEERAARYLDVLAGAQPHGPYRLGVGRSVASSRSRWPASSPPPGSWSSWSR</sequence>
<dbReference type="Proteomes" id="UP000482960">
    <property type="component" value="Unassembled WGS sequence"/>
</dbReference>
<proteinExistence type="predicted"/>
<evidence type="ECO:0000259" key="2">
    <source>
        <dbReference type="Pfam" id="PF00975"/>
    </source>
</evidence>
<evidence type="ECO:0000313" key="3">
    <source>
        <dbReference type="EMBL" id="GFJ88475.1"/>
    </source>
</evidence>
<dbReference type="Gene3D" id="3.40.50.1820">
    <property type="entry name" value="alpha/beta hydrolase"/>
    <property type="match status" value="1"/>
</dbReference>
<feature type="region of interest" description="Disordered" evidence="1">
    <location>
        <begin position="157"/>
        <end position="176"/>
    </location>
</feature>
<evidence type="ECO:0000256" key="1">
    <source>
        <dbReference type="SAM" id="MobiDB-lite"/>
    </source>
</evidence>
<dbReference type="AlphaFoldDB" id="A0A6V8L748"/>